<dbReference type="PROSITE" id="PS50940">
    <property type="entry name" value="CHIT_BIND_II"/>
    <property type="match status" value="1"/>
</dbReference>
<dbReference type="InterPro" id="IPR036508">
    <property type="entry name" value="Chitin-bd_dom_sf"/>
</dbReference>
<dbReference type="SUPFAM" id="SSF57625">
    <property type="entry name" value="Invertebrate chitin-binding proteins"/>
    <property type="match status" value="1"/>
</dbReference>
<feature type="signal peptide" evidence="1">
    <location>
        <begin position="1"/>
        <end position="26"/>
    </location>
</feature>
<keyword evidence="1" id="KW-0732">Signal</keyword>
<dbReference type="SMART" id="SM00494">
    <property type="entry name" value="ChtBD2"/>
    <property type="match status" value="3"/>
</dbReference>
<accession>A0AAW0SX64</accession>
<evidence type="ECO:0000259" key="2">
    <source>
        <dbReference type="PROSITE" id="PS50940"/>
    </source>
</evidence>
<dbReference type="GO" id="GO:0005576">
    <property type="term" value="C:extracellular region"/>
    <property type="evidence" value="ECO:0007669"/>
    <property type="project" value="InterPro"/>
</dbReference>
<feature type="domain" description="Chitin-binding type-2" evidence="2">
    <location>
        <begin position="156"/>
        <end position="213"/>
    </location>
</feature>
<evidence type="ECO:0000256" key="1">
    <source>
        <dbReference type="SAM" id="SignalP"/>
    </source>
</evidence>
<reference evidence="3 4" key="1">
    <citation type="submission" date="2023-03" db="EMBL/GenBank/DDBJ databases">
        <title>High-quality genome of Scylla paramamosain provides insights in environmental adaptation.</title>
        <authorList>
            <person name="Zhang L."/>
        </authorList>
    </citation>
    <scope>NUCLEOTIDE SEQUENCE [LARGE SCALE GENOMIC DNA]</scope>
    <source>
        <strain evidence="3">LZ_2023a</strain>
        <tissue evidence="3">Muscle</tissue>
    </source>
</reference>
<evidence type="ECO:0000313" key="4">
    <source>
        <dbReference type="Proteomes" id="UP001487740"/>
    </source>
</evidence>
<dbReference type="EMBL" id="JARAKH010000043">
    <property type="protein sequence ID" value="KAK8379341.1"/>
    <property type="molecule type" value="Genomic_DNA"/>
</dbReference>
<dbReference type="Proteomes" id="UP001487740">
    <property type="component" value="Unassembled WGS sequence"/>
</dbReference>
<comment type="caution">
    <text evidence="3">The sequence shown here is derived from an EMBL/GenBank/DDBJ whole genome shotgun (WGS) entry which is preliminary data.</text>
</comment>
<dbReference type="AlphaFoldDB" id="A0AAW0SX64"/>
<keyword evidence="4" id="KW-1185">Reference proteome</keyword>
<organism evidence="3 4">
    <name type="scientific">Scylla paramamosain</name>
    <name type="common">Mud crab</name>
    <dbReference type="NCBI Taxonomy" id="85552"/>
    <lineage>
        <taxon>Eukaryota</taxon>
        <taxon>Metazoa</taxon>
        <taxon>Ecdysozoa</taxon>
        <taxon>Arthropoda</taxon>
        <taxon>Crustacea</taxon>
        <taxon>Multicrustacea</taxon>
        <taxon>Malacostraca</taxon>
        <taxon>Eumalacostraca</taxon>
        <taxon>Eucarida</taxon>
        <taxon>Decapoda</taxon>
        <taxon>Pleocyemata</taxon>
        <taxon>Brachyura</taxon>
        <taxon>Eubrachyura</taxon>
        <taxon>Portunoidea</taxon>
        <taxon>Portunidae</taxon>
        <taxon>Portuninae</taxon>
        <taxon>Scylla</taxon>
    </lineage>
</organism>
<dbReference type="GO" id="GO:0008061">
    <property type="term" value="F:chitin binding"/>
    <property type="evidence" value="ECO:0007669"/>
    <property type="project" value="InterPro"/>
</dbReference>
<sequence length="217" mass="23536">MELFQLDNMNILHLLIAALLVHTAAGITTAGHCLPDCSGHTAGDFVADPYNCTQFYVCLADELPSDHAVPCNSGHFENGMCQGTEECTPLCLPSLCHMTCNSALDMISDPKDCTTYYVCDASLHPSQELRCPNSRPYFNGKLCTIDPDACCSDLCTPYCHPGFVQIADPLDCLWYYICVETGPPDPALHFMCDEGKVFDIGSGRCEPGATCVTLCEA</sequence>
<protein>
    <recommendedName>
        <fullName evidence="2">Chitin-binding type-2 domain-containing protein</fullName>
    </recommendedName>
</protein>
<gene>
    <name evidence="3" type="ORF">O3P69_019317</name>
</gene>
<evidence type="ECO:0000313" key="3">
    <source>
        <dbReference type="EMBL" id="KAK8379341.1"/>
    </source>
</evidence>
<name>A0AAW0SX64_SCYPA</name>
<feature type="chain" id="PRO_5043878136" description="Chitin-binding type-2 domain-containing protein" evidence="1">
    <location>
        <begin position="27"/>
        <end position="217"/>
    </location>
</feature>
<dbReference type="InterPro" id="IPR002557">
    <property type="entry name" value="Chitin-bd_dom"/>
</dbReference>
<proteinExistence type="predicted"/>